<dbReference type="InterPro" id="IPR011989">
    <property type="entry name" value="ARM-like"/>
</dbReference>
<accession>A0A9P7KHN0</accession>
<name>A0A9P7KHN0_9AGAR</name>
<gene>
    <name evidence="2" type="ORF">H0H81_011149</name>
</gene>
<evidence type="ECO:0000259" key="1">
    <source>
        <dbReference type="PROSITE" id="PS50166"/>
    </source>
</evidence>
<dbReference type="SMART" id="SM00913">
    <property type="entry name" value="IBN_N"/>
    <property type="match status" value="1"/>
</dbReference>
<sequence length="118" mass="13405">MQAPRRPAMATGVNVEHVSPTDLYDVMTAASSQDPSQLQASSKRLKQMLDMFGTYDALHEIAAQRTVPLPVRQQAIIQFKNAAVSHWKSRKVLNDEHRIRIRHRSLTLLDEEDETVIT</sequence>
<dbReference type="AlphaFoldDB" id="A0A9P7KHN0"/>
<evidence type="ECO:0000313" key="2">
    <source>
        <dbReference type="EMBL" id="KAG5650758.1"/>
    </source>
</evidence>
<dbReference type="Gene3D" id="1.25.10.10">
    <property type="entry name" value="Leucine-rich Repeat Variant"/>
    <property type="match status" value="1"/>
</dbReference>
<dbReference type="OrthoDB" id="2985399at2759"/>
<evidence type="ECO:0000313" key="3">
    <source>
        <dbReference type="Proteomes" id="UP000717328"/>
    </source>
</evidence>
<dbReference type="EMBL" id="JABCKI010000371">
    <property type="protein sequence ID" value="KAG5650758.1"/>
    <property type="molecule type" value="Genomic_DNA"/>
</dbReference>
<feature type="domain" description="Importin N-terminal" evidence="1">
    <location>
        <begin position="41"/>
        <end position="111"/>
    </location>
</feature>
<protein>
    <recommendedName>
        <fullName evidence="1">Importin N-terminal domain-containing protein</fullName>
    </recommendedName>
</protein>
<dbReference type="InterPro" id="IPR016024">
    <property type="entry name" value="ARM-type_fold"/>
</dbReference>
<dbReference type="PROSITE" id="PS50166">
    <property type="entry name" value="IMPORTIN_B_NT"/>
    <property type="match status" value="1"/>
</dbReference>
<dbReference type="GO" id="GO:0006886">
    <property type="term" value="P:intracellular protein transport"/>
    <property type="evidence" value="ECO:0007669"/>
    <property type="project" value="InterPro"/>
</dbReference>
<reference evidence="2" key="1">
    <citation type="submission" date="2021-02" db="EMBL/GenBank/DDBJ databases">
        <authorList>
            <person name="Nieuwenhuis M."/>
            <person name="Van De Peppel L.J.J."/>
        </authorList>
    </citation>
    <scope>NUCLEOTIDE SEQUENCE</scope>
    <source>
        <strain evidence="2">D49</strain>
    </source>
</reference>
<dbReference type="GO" id="GO:0031267">
    <property type="term" value="F:small GTPase binding"/>
    <property type="evidence" value="ECO:0007669"/>
    <property type="project" value="InterPro"/>
</dbReference>
<proteinExistence type="predicted"/>
<keyword evidence="3" id="KW-1185">Reference proteome</keyword>
<dbReference type="SUPFAM" id="SSF48371">
    <property type="entry name" value="ARM repeat"/>
    <property type="match status" value="1"/>
</dbReference>
<organism evidence="2 3">
    <name type="scientific">Sphagnurus paluster</name>
    <dbReference type="NCBI Taxonomy" id="117069"/>
    <lineage>
        <taxon>Eukaryota</taxon>
        <taxon>Fungi</taxon>
        <taxon>Dikarya</taxon>
        <taxon>Basidiomycota</taxon>
        <taxon>Agaricomycotina</taxon>
        <taxon>Agaricomycetes</taxon>
        <taxon>Agaricomycetidae</taxon>
        <taxon>Agaricales</taxon>
        <taxon>Tricholomatineae</taxon>
        <taxon>Lyophyllaceae</taxon>
        <taxon>Sphagnurus</taxon>
    </lineage>
</organism>
<reference evidence="2" key="2">
    <citation type="submission" date="2021-10" db="EMBL/GenBank/DDBJ databases">
        <title>Phylogenomics reveals ancestral predisposition of the termite-cultivated fungus Termitomyces towards a domesticated lifestyle.</title>
        <authorList>
            <person name="Auxier B."/>
            <person name="Grum-Grzhimaylo A."/>
            <person name="Cardenas M.E."/>
            <person name="Lodge J.D."/>
            <person name="Laessoe T."/>
            <person name="Pedersen O."/>
            <person name="Smith M.E."/>
            <person name="Kuyper T.W."/>
            <person name="Franco-Molano E.A."/>
            <person name="Baroni T.J."/>
            <person name="Aanen D.K."/>
        </authorList>
    </citation>
    <scope>NUCLEOTIDE SEQUENCE</scope>
    <source>
        <strain evidence="2">D49</strain>
    </source>
</reference>
<dbReference type="Proteomes" id="UP000717328">
    <property type="component" value="Unassembled WGS sequence"/>
</dbReference>
<dbReference type="InterPro" id="IPR001494">
    <property type="entry name" value="Importin-beta_N"/>
</dbReference>
<comment type="caution">
    <text evidence="2">The sequence shown here is derived from an EMBL/GenBank/DDBJ whole genome shotgun (WGS) entry which is preliminary data.</text>
</comment>
<dbReference type="Pfam" id="PF03810">
    <property type="entry name" value="IBN_N"/>
    <property type="match status" value="1"/>
</dbReference>